<organism evidence="2 3">
    <name type="scientific">Tahibacter harae</name>
    <dbReference type="NCBI Taxonomy" id="2963937"/>
    <lineage>
        <taxon>Bacteria</taxon>
        <taxon>Pseudomonadati</taxon>
        <taxon>Pseudomonadota</taxon>
        <taxon>Gammaproteobacteria</taxon>
        <taxon>Lysobacterales</taxon>
        <taxon>Rhodanobacteraceae</taxon>
        <taxon>Tahibacter</taxon>
    </lineage>
</organism>
<accession>A0ABT1QS52</accession>
<evidence type="ECO:0000313" key="2">
    <source>
        <dbReference type="EMBL" id="MCQ4165099.1"/>
    </source>
</evidence>
<dbReference type="EMBL" id="JANFQO010000008">
    <property type="protein sequence ID" value="MCQ4165099.1"/>
    <property type="molecule type" value="Genomic_DNA"/>
</dbReference>
<dbReference type="Proteomes" id="UP001165498">
    <property type="component" value="Unassembled WGS sequence"/>
</dbReference>
<protein>
    <submittedName>
        <fullName evidence="2">DUF4224 domain-containing protein</fullName>
    </submittedName>
</protein>
<dbReference type="Pfam" id="PF13986">
    <property type="entry name" value="DUF4224"/>
    <property type="match status" value="1"/>
</dbReference>
<evidence type="ECO:0000259" key="1">
    <source>
        <dbReference type="Pfam" id="PF13986"/>
    </source>
</evidence>
<proteinExistence type="predicted"/>
<comment type="caution">
    <text evidence="2">The sequence shown here is derived from an EMBL/GenBank/DDBJ whole genome shotgun (WGS) entry which is preliminary data.</text>
</comment>
<dbReference type="RefSeq" id="WP_255914162.1">
    <property type="nucleotide sequence ID" value="NZ_JANFQO010000008.1"/>
</dbReference>
<evidence type="ECO:0000313" key="3">
    <source>
        <dbReference type="Proteomes" id="UP001165498"/>
    </source>
</evidence>
<reference evidence="2" key="1">
    <citation type="submission" date="2022-07" db="EMBL/GenBank/DDBJ databases">
        <title>Tahibacter sp., a new gammaproteobacterium isolated from the silt sample collected at pig farm.</title>
        <authorList>
            <person name="Chen H."/>
        </authorList>
    </citation>
    <scope>NUCLEOTIDE SEQUENCE</scope>
    <source>
        <strain evidence="2">P2K</strain>
    </source>
</reference>
<sequence length="73" mass="8116">MDESLWLTEEQLAEFTGYRWRAKQQQALAEMGVAFAVNPRGRILVRHDAVGGGKPVRSKKVEPNWGAIHKGAA</sequence>
<feature type="domain" description="DUF4224" evidence="1">
    <location>
        <begin position="7"/>
        <end position="48"/>
    </location>
</feature>
<dbReference type="InterPro" id="IPR025319">
    <property type="entry name" value="DUF4224"/>
</dbReference>
<keyword evidence="3" id="KW-1185">Reference proteome</keyword>
<gene>
    <name evidence="2" type="ORF">NM961_10300</name>
</gene>
<name>A0ABT1QS52_9GAMM</name>